<protein>
    <submittedName>
        <fullName evidence="1">Uncharacterized protein</fullName>
    </submittedName>
</protein>
<evidence type="ECO:0000313" key="1">
    <source>
        <dbReference type="EMBL" id="KDQ12548.1"/>
    </source>
</evidence>
<organism evidence="1 2">
    <name type="scientific">Botryobasidium botryosum (strain FD-172 SS1)</name>
    <dbReference type="NCBI Taxonomy" id="930990"/>
    <lineage>
        <taxon>Eukaryota</taxon>
        <taxon>Fungi</taxon>
        <taxon>Dikarya</taxon>
        <taxon>Basidiomycota</taxon>
        <taxon>Agaricomycotina</taxon>
        <taxon>Agaricomycetes</taxon>
        <taxon>Cantharellales</taxon>
        <taxon>Botryobasidiaceae</taxon>
        <taxon>Botryobasidium</taxon>
    </lineage>
</organism>
<proteinExistence type="predicted"/>
<gene>
    <name evidence="1" type="ORF">BOTBODRAFT_411796</name>
</gene>
<reference evidence="2" key="1">
    <citation type="journal article" date="2014" name="Proc. Natl. Acad. Sci. U.S.A.">
        <title>Extensive sampling of basidiomycete genomes demonstrates inadequacy of the white-rot/brown-rot paradigm for wood decay fungi.</title>
        <authorList>
            <person name="Riley R."/>
            <person name="Salamov A.A."/>
            <person name="Brown D.W."/>
            <person name="Nagy L.G."/>
            <person name="Floudas D."/>
            <person name="Held B.W."/>
            <person name="Levasseur A."/>
            <person name="Lombard V."/>
            <person name="Morin E."/>
            <person name="Otillar R."/>
            <person name="Lindquist E.A."/>
            <person name="Sun H."/>
            <person name="LaButti K.M."/>
            <person name="Schmutz J."/>
            <person name="Jabbour D."/>
            <person name="Luo H."/>
            <person name="Baker S.E."/>
            <person name="Pisabarro A.G."/>
            <person name="Walton J.D."/>
            <person name="Blanchette R.A."/>
            <person name="Henrissat B."/>
            <person name="Martin F."/>
            <person name="Cullen D."/>
            <person name="Hibbett D.S."/>
            <person name="Grigoriev I.V."/>
        </authorList>
    </citation>
    <scope>NUCLEOTIDE SEQUENCE [LARGE SCALE GENOMIC DNA]</scope>
    <source>
        <strain evidence="2">FD-172 SS1</strain>
    </source>
</reference>
<dbReference type="AlphaFoldDB" id="A0A067M9U5"/>
<sequence length="201" mass="23391">MPLVVEVLGERSLKRIRGSILEIDVHQRARRAHLAIVLALRAPDHLPITRILRVPYVVTFHSSVQVIFGFRVRICFSRCHRSTGRLRGVNTVAPINQIRAFVLSYGPEAIPTTRFAVPITYFALPSLLCGNPLHNQISLEGVEVKRAKHQFFLEQLKTRSSYKRTRRYAHFAWCWMLKWYQTKRCAYRKQELSKPKESQIP</sequence>
<dbReference type="Proteomes" id="UP000027195">
    <property type="component" value="Unassembled WGS sequence"/>
</dbReference>
<evidence type="ECO:0000313" key="2">
    <source>
        <dbReference type="Proteomes" id="UP000027195"/>
    </source>
</evidence>
<keyword evidence="2" id="KW-1185">Reference proteome</keyword>
<accession>A0A067M9U5</accession>
<dbReference type="HOGENOM" id="CLU_1360213_0_0_1"/>
<name>A0A067M9U5_BOTB1</name>
<dbReference type="InParanoid" id="A0A067M9U5"/>
<dbReference type="EMBL" id="KL198049">
    <property type="protein sequence ID" value="KDQ12548.1"/>
    <property type="molecule type" value="Genomic_DNA"/>
</dbReference>